<feature type="region of interest" description="Disordered" evidence="4">
    <location>
        <begin position="1055"/>
        <end position="1103"/>
    </location>
</feature>
<accession>S9PNJ6</accession>
<dbReference type="Proteomes" id="UP000016088">
    <property type="component" value="Unassembled WGS sequence"/>
</dbReference>
<feature type="compositionally biased region" description="Basic and acidic residues" evidence="4">
    <location>
        <begin position="1055"/>
        <end position="1072"/>
    </location>
</feature>
<feature type="compositionally biased region" description="Basic and acidic residues" evidence="4">
    <location>
        <begin position="62"/>
        <end position="88"/>
    </location>
</feature>
<feature type="region of interest" description="Disordered" evidence="4">
    <location>
        <begin position="41"/>
        <end position="114"/>
    </location>
</feature>
<gene>
    <name evidence="7" type="ORF">SOCG_04131</name>
</gene>
<name>S9PNJ6_SCHOY</name>
<evidence type="ECO:0000256" key="3">
    <source>
        <dbReference type="SAM" id="Coils"/>
    </source>
</evidence>
<keyword evidence="2" id="KW-0963">Cytoplasm</keyword>
<dbReference type="HOGENOM" id="CLU_279796_0_0_1"/>
<feature type="domain" description="Mto1-like Mto2p-binding" evidence="6">
    <location>
        <begin position="1040"/>
        <end position="1090"/>
    </location>
</feature>
<dbReference type="AlphaFoldDB" id="S9PNJ6"/>
<feature type="coiled-coil region" evidence="3">
    <location>
        <begin position="443"/>
        <end position="556"/>
    </location>
</feature>
<reference evidence="7 8" key="1">
    <citation type="journal article" date="2011" name="Science">
        <title>Comparative functional genomics of the fission yeasts.</title>
        <authorList>
            <person name="Rhind N."/>
            <person name="Chen Z."/>
            <person name="Yassour M."/>
            <person name="Thompson D.A."/>
            <person name="Haas B.J."/>
            <person name="Habib N."/>
            <person name="Wapinski I."/>
            <person name="Roy S."/>
            <person name="Lin M.F."/>
            <person name="Heiman D.I."/>
            <person name="Young S.K."/>
            <person name="Furuya K."/>
            <person name="Guo Y."/>
            <person name="Pidoux A."/>
            <person name="Chen H.M."/>
            <person name="Robbertse B."/>
            <person name="Goldberg J.M."/>
            <person name="Aoki K."/>
            <person name="Bayne E.H."/>
            <person name="Berlin A.M."/>
            <person name="Desjardins C.A."/>
            <person name="Dobbs E."/>
            <person name="Dukaj L."/>
            <person name="Fan L."/>
            <person name="FitzGerald M.G."/>
            <person name="French C."/>
            <person name="Gujja S."/>
            <person name="Hansen K."/>
            <person name="Keifenheim D."/>
            <person name="Levin J.Z."/>
            <person name="Mosher R.A."/>
            <person name="Mueller C.A."/>
            <person name="Pfiffner J."/>
            <person name="Priest M."/>
            <person name="Russ C."/>
            <person name="Smialowska A."/>
            <person name="Swoboda P."/>
            <person name="Sykes S.M."/>
            <person name="Vaughn M."/>
            <person name="Vengrova S."/>
            <person name="Yoder R."/>
            <person name="Zeng Q."/>
            <person name="Allshire R."/>
            <person name="Baulcombe D."/>
            <person name="Birren B.W."/>
            <person name="Brown W."/>
            <person name="Ekwall K."/>
            <person name="Kellis M."/>
            <person name="Leatherwood J."/>
            <person name="Levin H."/>
            <person name="Margalit H."/>
            <person name="Martienssen R."/>
            <person name="Nieduszynski C.A."/>
            <person name="Spatafora J.W."/>
            <person name="Friedman N."/>
            <person name="Dalgaard J.Z."/>
            <person name="Baumann P."/>
            <person name="Niki H."/>
            <person name="Regev A."/>
            <person name="Nusbaum C."/>
        </authorList>
    </citation>
    <scope>NUCLEOTIDE SEQUENCE [LARGE SCALE GENOMIC DNA]</scope>
    <source>
        <strain evidence="8">yFS286</strain>
    </source>
</reference>
<keyword evidence="8" id="KW-1185">Reference proteome</keyword>
<dbReference type="Gene3D" id="1.20.5.1700">
    <property type="match status" value="1"/>
</dbReference>
<dbReference type="GeneID" id="25033095"/>
<organism evidence="7 8">
    <name type="scientific">Schizosaccharomyces octosporus (strain yFS286)</name>
    <name type="common">Fission yeast</name>
    <name type="synonym">Octosporomyces octosporus</name>
    <dbReference type="NCBI Taxonomy" id="483514"/>
    <lineage>
        <taxon>Eukaryota</taxon>
        <taxon>Fungi</taxon>
        <taxon>Dikarya</taxon>
        <taxon>Ascomycota</taxon>
        <taxon>Taphrinomycotina</taxon>
        <taxon>Schizosaccharomycetes</taxon>
        <taxon>Schizosaccharomycetales</taxon>
        <taxon>Schizosaccharomycetaceae</taxon>
        <taxon>Schizosaccharomyces</taxon>
    </lineage>
</organism>
<feature type="coiled-coil region" evidence="3">
    <location>
        <begin position="582"/>
        <end position="637"/>
    </location>
</feature>
<dbReference type="eggNOG" id="ENOG502QU0H">
    <property type="taxonomic scope" value="Eukaryota"/>
</dbReference>
<feature type="domain" description="Centrosomin N-terminal motif 1" evidence="5">
    <location>
        <begin position="250"/>
        <end position="321"/>
    </location>
</feature>
<feature type="region of interest" description="Disordered" evidence="4">
    <location>
        <begin position="987"/>
        <end position="1024"/>
    </location>
</feature>
<feature type="region of interest" description="Disordered" evidence="4">
    <location>
        <begin position="152"/>
        <end position="199"/>
    </location>
</feature>
<dbReference type="VEuPathDB" id="FungiDB:SOCG_04131"/>
<protein>
    <submittedName>
        <fullName evidence="7">Uncharacterized protein</fullName>
    </submittedName>
</protein>
<evidence type="ECO:0000256" key="4">
    <source>
        <dbReference type="SAM" id="MobiDB-lite"/>
    </source>
</evidence>
<feature type="region of interest" description="Disordered" evidence="4">
    <location>
        <begin position="356"/>
        <end position="378"/>
    </location>
</feature>
<feature type="compositionally biased region" description="Polar residues" evidence="4">
    <location>
        <begin position="998"/>
        <end position="1010"/>
    </location>
</feature>
<feature type="compositionally biased region" description="Polar residues" evidence="4">
    <location>
        <begin position="47"/>
        <end position="59"/>
    </location>
</feature>
<evidence type="ECO:0000256" key="1">
    <source>
        <dbReference type="ARBA" id="ARBA00004496"/>
    </source>
</evidence>
<feature type="compositionally biased region" description="Polar residues" evidence="4">
    <location>
        <begin position="90"/>
        <end position="113"/>
    </location>
</feature>
<dbReference type="GO" id="GO:0005815">
    <property type="term" value="C:microtubule organizing center"/>
    <property type="evidence" value="ECO:0007669"/>
    <property type="project" value="InterPro"/>
</dbReference>
<dbReference type="InterPro" id="IPR024545">
    <property type="entry name" value="Mto1-like_Mto2p-bd"/>
</dbReference>
<dbReference type="OMA" id="GNILFWP"/>
<dbReference type="Pfam" id="PF07989">
    <property type="entry name" value="Cnn_1N"/>
    <property type="match status" value="1"/>
</dbReference>
<feature type="compositionally biased region" description="Polar residues" evidence="4">
    <location>
        <begin position="1074"/>
        <end position="1103"/>
    </location>
</feature>
<evidence type="ECO:0000313" key="7">
    <source>
        <dbReference type="EMBL" id="EPX70826.1"/>
    </source>
</evidence>
<evidence type="ECO:0000256" key="2">
    <source>
        <dbReference type="ARBA" id="ARBA00022490"/>
    </source>
</evidence>
<dbReference type="GO" id="GO:0005737">
    <property type="term" value="C:cytoplasm"/>
    <property type="evidence" value="ECO:0007669"/>
    <property type="project" value="UniProtKB-SubCell"/>
</dbReference>
<feature type="compositionally biased region" description="Low complexity" evidence="4">
    <location>
        <begin position="856"/>
        <end position="871"/>
    </location>
</feature>
<feature type="coiled-coil region" evidence="3">
    <location>
        <begin position="662"/>
        <end position="856"/>
    </location>
</feature>
<dbReference type="InterPro" id="IPR012943">
    <property type="entry name" value="Cnn_1N"/>
</dbReference>
<evidence type="ECO:0000259" key="6">
    <source>
        <dbReference type="Pfam" id="PF12808"/>
    </source>
</evidence>
<dbReference type="RefSeq" id="XP_013020427.1">
    <property type="nucleotide sequence ID" value="XM_013164973.1"/>
</dbReference>
<evidence type="ECO:0000313" key="8">
    <source>
        <dbReference type="Proteomes" id="UP000016088"/>
    </source>
</evidence>
<keyword evidence="3" id="KW-0175">Coiled coil</keyword>
<dbReference type="OrthoDB" id="10255000at2759"/>
<dbReference type="Pfam" id="PF12808">
    <property type="entry name" value="Mto2_bdg"/>
    <property type="match status" value="1"/>
</dbReference>
<dbReference type="Gene3D" id="1.10.287.1490">
    <property type="match status" value="1"/>
</dbReference>
<feature type="region of interest" description="Disordered" evidence="4">
    <location>
        <begin position="856"/>
        <end position="877"/>
    </location>
</feature>
<proteinExistence type="predicted"/>
<sequence>MEERSSSSDESDAKFLHLLADDFSGLSLTDEEVAILRSHLPYRKSSHSSNNDHSQTESESNVEEKTLSKPFHHEEETETSSQEHHRQFDQFISSPLSAKISSTPNKQAQNNAPLTPLSLISKGISLNSDDETDTDEQLSPVLTAKKAYGESNYPSTLYQSDEDSSNESLPREQVVLSDDLEHESHQKPGYLTPIKEESSSAYSSRIPDTTVLSRKISDISIPASAMKEMEEKKSVLSKEFRDAPPGASLTLKEQANVIDNLRKEAFGLKLKCFFLYDQLNKFHDSEVQDIMKQNIDLKTVTLQLQRAVATYEKKIASYEKKPSTDSSDALQSKFFHLKQKYSETLSELQSTKKALIKAENERRTPSNPTYDPYHGNEKDTLSSLLESERREKETLLQEVDSLRSLLAQKSQIQPRTPDERVIQSLQRTNDLLRKDLGAQNEAFLFQMEEKNKLIQEMEELRSELDAAKLNTIAEAEASKNEIWDLMMTCKMKTQEQAVELSQLYKQLEEIEYDCENKLVKMEQQWKDDVDQLQQYVEELTQDLHTAKSELTKSVNDSHAYEQALNDLKRDTEAEINHFDKTIRENEESIGLFKEEVEKLTDELSNLSKSYHEKSDRLKESESKVAELCQKLEDSNTLSTEINSLNSQLENSNKLWQSATDENGSLKEKIESMYTEIESLKNHNLESSQKESELQKRVEELTTEINRLKHSQEDESKAIHTLSTQLEEKKRELSTVAQEKATVLKNLEALENRYTVLQNSYSSLQSAILETFDKKVEHCSAELLVRQVQKLKDEGNRLNSEMEKSTRQFNRNEQIIKEREASMESIQLEKKELKALLESERRSKKVMQSELDALSLQNTRRSLSNSSSPSDRSQSREFKLLQNSEKRLKDQIEERNNLIKTVISRLIQLSSTNIISGSSGPDALTTFSGMSQVMHGQLKELEKFVQGFKRKCKTMERDFKVEIGKLDTSLEARSKKLSQLEERFRLMNVSTLGPRPASPMSSRRAITTSEQPDSKKSSPDRSAVQRGITALKRDAEGMSHIWQLRLREMEFQLKAEQEGRKRDKVGARERLQDLVKQNRSLSQQITFDKNSQRTNSVSSHDADA</sequence>
<dbReference type="EMBL" id="KE503208">
    <property type="protein sequence ID" value="EPX70826.1"/>
    <property type="molecule type" value="Genomic_DNA"/>
</dbReference>
<evidence type="ECO:0000259" key="5">
    <source>
        <dbReference type="Pfam" id="PF07989"/>
    </source>
</evidence>
<comment type="subcellular location">
    <subcellularLocation>
        <location evidence="1">Cytoplasm</location>
    </subcellularLocation>
</comment>